<reference evidence="2 3" key="1">
    <citation type="submission" date="2020-04" db="EMBL/GenBank/DDBJ databases">
        <title>Global-level population genomics: horizontal gene transfer, symbiosis and evolution in Rhizobia.</title>
        <authorList>
            <person name="Gai Y."/>
        </authorList>
    </citation>
    <scope>NUCLEOTIDE SEQUENCE [LARGE SCALE GENOMIC DNA]</scope>
    <source>
        <strain evidence="2 3">BLR33</strain>
    </source>
</reference>
<accession>A0ABS7I956</accession>
<evidence type="ECO:0000313" key="3">
    <source>
        <dbReference type="Proteomes" id="UP000770629"/>
    </source>
</evidence>
<feature type="domain" description="ABC-type glycine betaine transport system substrate-binding" evidence="1">
    <location>
        <begin position="7"/>
        <end position="245"/>
    </location>
</feature>
<dbReference type="Pfam" id="PF04069">
    <property type="entry name" value="OpuAC"/>
    <property type="match status" value="1"/>
</dbReference>
<dbReference type="Gene3D" id="3.40.190.10">
    <property type="entry name" value="Periplasmic binding protein-like II"/>
    <property type="match status" value="1"/>
</dbReference>
<dbReference type="SUPFAM" id="SSF53850">
    <property type="entry name" value="Periplasmic binding protein-like II"/>
    <property type="match status" value="1"/>
</dbReference>
<dbReference type="InterPro" id="IPR007210">
    <property type="entry name" value="ABC_Gly_betaine_transp_sub-bd"/>
</dbReference>
<name>A0ABS7I956_9HYPH</name>
<evidence type="ECO:0000313" key="2">
    <source>
        <dbReference type="EMBL" id="MBX5088372.1"/>
    </source>
</evidence>
<keyword evidence="3" id="KW-1185">Reference proteome</keyword>
<dbReference type="EMBL" id="JABDYF010000001">
    <property type="protein sequence ID" value="MBX5088372.1"/>
    <property type="molecule type" value="Genomic_DNA"/>
</dbReference>
<dbReference type="Proteomes" id="UP000770629">
    <property type="component" value="Unassembled WGS sequence"/>
</dbReference>
<sequence length="258" mass="28312">MSLSFYAVTGAVVAEVLRRLGHSVKVRVGPHEKMFPMLAAGEIDLMAAAWLPEGHAQYWSQYGDAATQVATLYGDARFFWAVPSYVPADEVASIADLAKPSVASRMTRNIQGIGAGAAISRLSEQVLDLYQLRASGYSFRPGSQSDWISAYKQAVAERRWVIFPTWAPQYLNEGQLLRPLADPKRTLGGANNAVLVAPTEKFNDLPARTRLVLSRIEIGIDGVTAMDRMVNAEGLTPEDSARLWLGLNDQKVNSWFEA</sequence>
<comment type="caution">
    <text evidence="2">The sequence shown here is derived from an EMBL/GenBank/DDBJ whole genome shotgun (WGS) entry which is preliminary data.</text>
</comment>
<proteinExistence type="predicted"/>
<protein>
    <submittedName>
        <fullName evidence="2">Glycine/betaine ABC transporter substrate-binding protein</fullName>
    </submittedName>
</protein>
<dbReference type="Gene3D" id="3.40.190.100">
    <property type="entry name" value="Glycine betaine-binding periplasmic protein, domain 2"/>
    <property type="match status" value="1"/>
</dbReference>
<evidence type="ECO:0000259" key="1">
    <source>
        <dbReference type="Pfam" id="PF04069"/>
    </source>
</evidence>
<gene>
    <name evidence="2" type="ORF">HJB60_04170</name>
</gene>
<organism evidence="2 3">
    <name type="scientific">Rhizobium lentis</name>
    <dbReference type="NCBI Taxonomy" id="1138194"/>
    <lineage>
        <taxon>Bacteria</taxon>
        <taxon>Pseudomonadati</taxon>
        <taxon>Pseudomonadota</taxon>
        <taxon>Alphaproteobacteria</taxon>
        <taxon>Hyphomicrobiales</taxon>
        <taxon>Rhizobiaceae</taxon>
        <taxon>Rhizobium/Agrobacterium group</taxon>
        <taxon>Rhizobium</taxon>
    </lineage>
</organism>